<dbReference type="InterPro" id="IPR008146">
    <property type="entry name" value="Gln_synth_cat_dom"/>
</dbReference>
<evidence type="ECO:0000256" key="3">
    <source>
        <dbReference type="ARBA" id="ARBA00022842"/>
    </source>
</evidence>
<dbReference type="InterPro" id="IPR027303">
    <property type="entry name" value="Gln_synth_gly_rich_site"/>
</dbReference>
<dbReference type="Gene3D" id="3.30.590.10">
    <property type="entry name" value="Glutamine synthetase/guanido kinase, catalytic domain"/>
    <property type="match status" value="1"/>
</dbReference>
<dbReference type="GO" id="GO:0004356">
    <property type="term" value="F:glutamine synthetase activity"/>
    <property type="evidence" value="ECO:0007669"/>
    <property type="project" value="InterPro"/>
</dbReference>
<feature type="domain" description="GS catalytic" evidence="6">
    <location>
        <begin position="127"/>
        <end position="461"/>
    </location>
</feature>
<dbReference type="SMART" id="SM01230">
    <property type="entry name" value="Gln-synt_C"/>
    <property type="match status" value="1"/>
</dbReference>
<dbReference type="PROSITE" id="PS00181">
    <property type="entry name" value="GLNA_ATP"/>
    <property type="match status" value="1"/>
</dbReference>
<evidence type="ECO:0000259" key="6">
    <source>
        <dbReference type="PROSITE" id="PS51987"/>
    </source>
</evidence>
<proteinExistence type="inferred from homology"/>
<dbReference type="Pfam" id="PF00120">
    <property type="entry name" value="Gln-synt_C"/>
    <property type="match status" value="1"/>
</dbReference>
<dbReference type="InterPro" id="IPR036651">
    <property type="entry name" value="Gln_synt_N_sf"/>
</dbReference>
<dbReference type="GO" id="GO:0006542">
    <property type="term" value="P:glutamine biosynthetic process"/>
    <property type="evidence" value="ECO:0007669"/>
    <property type="project" value="InterPro"/>
</dbReference>
<evidence type="ECO:0000313" key="7">
    <source>
        <dbReference type="EMBL" id="CUH81221.1"/>
    </source>
</evidence>
<evidence type="ECO:0000256" key="2">
    <source>
        <dbReference type="ARBA" id="ARBA00022598"/>
    </source>
</evidence>
<evidence type="ECO:0000256" key="1">
    <source>
        <dbReference type="ARBA" id="ARBA00001946"/>
    </source>
</evidence>
<dbReference type="GO" id="GO:0034024">
    <property type="term" value="F:glutamate-putrescine ligase activity"/>
    <property type="evidence" value="ECO:0007669"/>
    <property type="project" value="UniProtKB-EC"/>
</dbReference>
<comment type="cofactor">
    <cofactor evidence="1">
        <name>Mg(2+)</name>
        <dbReference type="ChEBI" id="CHEBI:18420"/>
    </cofactor>
</comment>
<keyword evidence="8" id="KW-1185">Reference proteome</keyword>
<dbReference type="PANTHER" id="PTHR43785">
    <property type="entry name" value="GAMMA-GLUTAMYLPUTRESCINE SYNTHETASE"/>
    <property type="match status" value="1"/>
</dbReference>
<name>A0A0P1H0J5_9RHOB</name>
<sequence>MSPKATPTSPKDWQEDLPDTARAYYEGQRLDEVECIISDLPGIARGKAVPASKFARQTYFHLPDSIFYQTITGDWADAADEDGWIEKDMVLYPDYSTATAAPWTGDWTLQVIHDAYDRDGAPIPFSPRNVLKRVVDLYHAQGWKPVVAPEMEFYLVARNTDPARGIEPMMGRSGRPAAARQAYSMTAVDEFGPVIDDIYDFAEAQGFEIDGITQEGGAGQLEINLRHGSPVKLADEVFYFKRLIREAALRHDCFATFMAKPIADEPGSAMHIHHSIIDMETGENLFSGPQGGETDAFYHFIAGLQNHLPAGLAVMAPYVNSYRRYVKDHAAPINLEWARDNRTTGIRVPLSGPEARRIENRIGGMDGNPYLSIAASLACGYLGLMEQERPSKQFKGDAYEGEGDIPRVLGQALDLFDEATKLHEILGPEFARVYSIVKRAEYDEFLQVISPWEREHLLMNV</sequence>
<accession>A0A0P1H0J5</accession>
<protein>
    <submittedName>
        <fullName evidence="7">Gamma-glutamylputrescine synthetase PuuA</fullName>
        <ecNumber evidence="7">6.3.1.11</ecNumber>
    </submittedName>
</protein>
<gene>
    <name evidence="7" type="primary">puuA_1</name>
    <name evidence="7" type="ORF">TRM7557_03302</name>
</gene>
<evidence type="ECO:0000256" key="4">
    <source>
        <dbReference type="PROSITE-ProRule" id="PRU01331"/>
    </source>
</evidence>
<dbReference type="RefSeq" id="WP_058291296.1">
    <property type="nucleotide sequence ID" value="NZ_CYSD01000042.1"/>
</dbReference>
<dbReference type="PANTHER" id="PTHR43785:SF3">
    <property type="entry name" value="GS CATALYTIC DOMAIN-CONTAINING PROTEIN"/>
    <property type="match status" value="1"/>
</dbReference>
<keyword evidence="2 7" id="KW-0436">Ligase</keyword>
<dbReference type="GO" id="GO:0006598">
    <property type="term" value="P:polyamine catabolic process"/>
    <property type="evidence" value="ECO:0007669"/>
    <property type="project" value="TreeGrafter"/>
</dbReference>
<dbReference type="OrthoDB" id="9807095at2"/>
<dbReference type="AlphaFoldDB" id="A0A0P1H0J5"/>
<dbReference type="Proteomes" id="UP000052022">
    <property type="component" value="Unassembled WGS sequence"/>
</dbReference>
<dbReference type="STRING" id="928856.SAMN04488049_102138"/>
<evidence type="ECO:0000256" key="5">
    <source>
        <dbReference type="RuleBase" id="RU000384"/>
    </source>
</evidence>
<evidence type="ECO:0000313" key="8">
    <source>
        <dbReference type="Proteomes" id="UP000052022"/>
    </source>
</evidence>
<dbReference type="PROSITE" id="PS51987">
    <property type="entry name" value="GS_CATALYTIC"/>
    <property type="match status" value="1"/>
</dbReference>
<dbReference type="EC" id="6.3.1.11" evidence="7"/>
<dbReference type="SUPFAM" id="SSF55931">
    <property type="entry name" value="Glutamine synthetase/guanido kinase"/>
    <property type="match status" value="1"/>
</dbReference>
<dbReference type="SUPFAM" id="SSF54368">
    <property type="entry name" value="Glutamine synthetase, N-terminal domain"/>
    <property type="match status" value="1"/>
</dbReference>
<keyword evidence="3" id="KW-0460">Magnesium</keyword>
<comment type="similarity">
    <text evidence="4 5">Belongs to the glutamine synthetase family.</text>
</comment>
<dbReference type="InterPro" id="IPR014746">
    <property type="entry name" value="Gln_synth/guanido_kin_cat_dom"/>
</dbReference>
<dbReference type="Gene3D" id="3.10.20.70">
    <property type="entry name" value="Glutamine synthetase, N-terminal domain"/>
    <property type="match status" value="1"/>
</dbReference>
<dbReference type="EMBL" id="CYSD01000042">
    <property type="protein sequence ID" value="CUH81221.1"/>
    <property type="molecule type" value="Genomic_DNA"/>
</dbReference>
<reference evidence="7 8" key="1">
    <citation type="submission" date="2015-09" db="EMBL/GenBank/DDBJ databases">
        <authorList>
            <consortium name="Swine Surveillance"/>
        </authorList>
    </citation>
    <scope>NUCLEOTIDE SEQUENCE [LARGE SCALE GENOMIC DNA]</scope>
    <source>
        <strain evidence="7 8">CECT 7557</strain>
    </source>
</reference>
<organism evidence="7 8">
    <name type="scientific">Tritonibacter multivorans</name>
    <dbReference type="NCBI Taxonomy" id="928856"/>
    <lineage>
        <taxon>Bacteria</taxon>
        <taxon>Pseudomonadati</taxon>
        <taxon>Pseudomonadota</taxon>
        <taxon>Alphaproteobacteria</taxon>
        <taxon>Rhodobacterales</taxon>
        <taxon>Paracoccaceae</taxon>
        <taxon>Tritonibacter</taxon>
    </lineage>
</organism>